<keyword evidence="7" id="KW-1185">Reference proteome</keyword>
<feature type="domain" description="Fibronectin type-III" evidence="5">
    <location>
        <begin position="308"/>
        <end position="406"/>
    </location>
</feature>
<dbReference type="AlphaFoldDB" id="A0A4U6QFK5"/>
<dbReference type="Proteomes" id="UP000306985">
    <property type="component" value="Unassembled WGS sequence"/>
</dbReference>
<feature type="domain" description="Fibronectin type-III" evidence="5">
    <location>
        <begin position="211"/>
        <end position="304"/>
    </location>
</feature>
<dbReference type="Pfam" id="PF00041">
    <property type="entry name" value="fn3"/>
    <property type="match status" value="2"/>
</dbReference>
<dbReference type="InterPro" id="IPR013783">
    <property type="entry name" value="Ig-like_fold"/>
</dbReference>
<dbReference type="SMART" id="SM00060">
    <property type="entry name" value="FN3"/>
    <property type="match status" value="3"/>
</dbReference>
<comment type="caution">
    <text evidence="6">The sequence shown here is derived from an EMBL/GenBank/DDBJ whole genome shotgun (WGS) entry which is preliminary data.</text>
</comment>
<evidence type="ECO:0000259" key="5">
    <source>
        <dbReference type="PROSITE" id="PS50853"/>
    </source>
</evidence>
<keyword evidence="4" id="KW-1133">Transmembrane helix</keyword>
<dbReference type="Gene3D" id="2.60.40.10">
    <property type="entry name" value="Immunoglobulins"/>
    <property type="match status" value="2"/>
</dbReference>
<keyword evidence="1" id="KW-0677">Repeat</keyword>
<keyword evidence="3" id="KW-0624">Polysaccharide degradation</keyword>
<sequence>MARKGAFRSTHCEPMPRLPFFPGRSIRLSTTCPDRTVTVGAHVAARRVSCASGWGHAGGRGPVMSRVADTVDRPLSPRPRRGRAGWSALLVLALFGSLLLGGGIAAAAAATAPTVPTALTATVTAKGTVTLKWSPPANNGGSTITGYEVSRDGTDANGTYGWSTVVPASARSQTFTLLLPDQWYGFTVTARTAAGTSPAATVYTTVPPPGVPFTGPAANTGSATITWSPPWTTNGATITGYRVARDGYDTDGSGAWSTTVPANIRSFTFTKLGPTSYTATVQAITTAGTGPASKAPVYTGTPQIFMGQVAGYTVTTNRAAGTATITWRVDPTGNHWQTPDGFLVGRDGVDRSSTGVWSTTVGATVRSFTFTQLKAGNTYRLSITPYLLWLTGKPSGPTSLTQTVTVQL</sequence>
<keyword evidence="2" id="KW-0326">Glycosidase</keyword>
<dbReference type="InterPro" id="IPR003961">
    <property type="entry name" value="FN3_dom"/>
</dbReference>
<dbReference type="GO" id="GO:0000272">
    <property type="term" value="P:polysaccharide catabolic process"/>
    <property type="evidence" value="ECO:0007669"/>
    <property type="project" value="UniProtKB-KW"/>
</dbReference>
<dbReference type="InterPro" id="IPR036116">
    <property type="entry name" value="FN3_sf"/>
</dbReference>
<feature type="transmembrane region" description="Helical" evidence="4">
    <location>
        <begin position="88"/>
        <end position="110"/>
    </location>
</feature>
<name>A0A4U6QFK5_9ACTN</name>
<gene>
    <name evidence="6" type="ORF">FDO65_15060</name>
</gene>
<dbReference type="InterPro" id="IPR050964">
    <property type="entry name" value="Striated_Muscle_Regulatory"/>
</dbReference>
<dbReference type="PANTHER" id="PTHR13817">
    <property type="entry name" value="TITIN"/>
    <property type="match status" value="1"/>
</dbReference>
<proteinExistence type="predicted"/>
<protein>
    <submittedName>
        <fullName evidence="6">Fibronectin type III domain-containing protein</fullName>
    </submittedName>
</protein>
<keyword evidence="4" id="KW-0472">Membrane</keyword>
<dbReference type="PANTHER" id="PTHR13817:SF73">
    <property type="entry name" value="FIBRONECTIN TYPE-III DOMAIN-CONTAINING PROTEIN"/>
    <property type="match status" value="1"/>
</dbReference>
<dbReference type="SUPFAM" id="SSF49265">
    <property type="entry name" value="Fibronectin type III"/>
    <property type="match status" value="2"/>
</dbReference>
<reference evidence="6 7" key="1">
    <citation type="submission" date="2019-05" db="EMBL/GenBank/DDBJ databases">
        <title>Nakamurella sp. N5BH11, whole genome shotgun sequence.</title>
        <authorList>
            <person name="Tuo L."/>
        </authorList>
    </citation>
    <scope>NUCLEOTIDE SEQUENCE [LARGE SCALE GENOMIC DNA]</scope>
    <source>
        <strain evidence="6 7">N5BH11</strain>
    </source>
</reference>
<dbReference type="OrthoDB" id="7876310at2"/>
<organism evidence="6 7">
    <name type="scientific">Nakamurella flava</name>
    <dbReference type="NCBI Taxonomy" id="2576308"/>
    <lineage>
        <taxon>Bacteria</taxon>
        <taxon>Bacillati</taxon>
        <taxon>Actinomycetota</taxon>
        <taxon>Actinomycetes</taxon>
        <taxon>Nakamurellales</taxon>
        <taxon>Nakamurellaceae</taxon>
        <taxon>Nakamurella</taxon>
    </lineage>
</organism>
<evidence type="ECO:0000256" key="3">
    <source>
        <dbReference type="ARBA" id="ARBA00023326"/>
    </source>
</evidence>
<evidence type="ECO:0000256" key="2">
    <source>
        <dbReference type="ARBA" id="ARBA00023295"/>
    </source>
</evidence>
<evidence type="ECO:0000256" key="4">
    <source>
        <dbReference type="SAM" id="Phobius"/>
    </source>
</evidence>
<keyword evidence="3" id="KW-0119">Carbohydrate metabolism</keyword>
<evidence type="ECO:0000313" key="7">
    <source>
        <dbReference type="Proteomes" id="UP000306985"/>
    </source>
</evidence>
<dbReference type="EMBL" id="SZZH01000003">
    <property type="protein sequence ID" value="TKV58822.1"/>
    <property type="molecule type" value="Genomic_DNA"/>
</dbReference>
<dbReference type="CDD" id="cd00063">
    <property type="entry name" value="FN3"/>
    <property type="match status" value="2"/>
</dbReference>
<feature type="domain" description="Fibronectin type-III" evidence="5">
    <location>
        <begin position="115"/>
        <end position="210"/>
    </location>
</feature>
<dbReference type="GO" id="GO:0016798">
    <property type="term" value="F:hydrolase activity, acting on glycosyl bonds"/>
    <property type="evidence" value="ECO:0007669"/>
    <property type="project" value="UniProtKB-KW"/>
</dbReference>
<keyword evidence="4" id="KW-0812">Transmembrane</keyword>
<evidence type="ECO:0000313" key="6">
    <source>
        <dbReference type="EMBL" id="TKV58822.1"/>
    </source>
</evidence>
<keyword evidence="2" id="KW-0378">Hydrolase</keyword>
<dbReference type="PROSITE" id="PS50853">
    <property type="entry name" value="FN3"/>
    <property type="match status" value="3"/>
</dbReference>
<evidence type="ECO:0000256" key="1">
    <source>
        <dbReference type="ARBA" id="ARBA00022737"/>
    </source>
</evidence>
<accession>A0A4U6QFK5</accession>